<accession>A0A494YUH6</accession>
<protein>
    <submittedName>
        <fullName evidence="1">Uncharacterized protein</fullName>
    </submittedName>
</protein>
<dbReference type="Proteomes" id="UP000272238">
    <property type="component" value="Unassembled WGS sequence"/>
</dbReference>
<comment type="caution">
    <text evidence="1">The sequence shown here is derived from an EMBL/GenBank/DDBJ whole genome shotgun (WGS) entry which is preliminary data.</text>
</comment>
<proteinExistence type="predicted"/>
<evidence type="ECO:0000313" key="2">
    <source>
        <dbReference type="Proteomes" id="UP000272238"/>
    </source>
</evidence>
<organism evidence="1 2">
    <name type="scientific">Ureibacillus endophyticus</name>
    <dbReference type="NCBI Taxonomy" id="1978490"/>
    <lineage>
        <taxon>Bacteria</taxon>
        <taxon>Bacillati</taxon>
        <taxon>Bacillota</taxon>
        <taxon>Bacilli</taxon>
        <taxon>Bacillales</taxon>
        <taxon>Caryophanaceae</taxon>
        <taxon>Ureibacillus</taxon>
    </lineage>
</organism>
<sequence length="72" mass="8041">MSKKLPSKNAKKEGPKVYTFEHLPFLNNKSASQVVTIMPPSSAQFICDESISVSHKKTILRGLFRADFTDSI</sequence>
<dbReference type="AlphaFoldDB" id="A0A494YUH6"/>
<gene>
    <name evidence="1" type="ORF">D8M03_15405</name>
</gene>
<reference evidence="1 2" key="1">
    <citation type="journal article" date="2016" name="Antonie Van Leeuwenhoek">
        <title>Lysinibacillus endophyticus sp. nov., an indole-3-acetic acid producing endophytic bacterium isolated from corn root (Zea mays cv. Xinken-5).</title>
        <authorList>
            <person name="Yu J."/>
            <person name="Guan X."/>
            <person name="Liu C."/>
            <person name="Xiang W."/>
            <person name="Yu Z."/>
            <person name="Liu X."/>
            <person name="Wang G."/>
        </authorList>
    </citation>
    <scope>NUCLEOTIDE SEQUENCE [LARGE SCALE GENOMIC DNA]</scope>
    <source>
        <strain evidence="1 2">DSM 100506</strain>
    </source>
</reference>
<evidence type="ECO:0000313" key="1">
    <source>
        <dbReference type="EMBL" id="RKQ13778.1"/>
    </source>
</evidence>
<name>A0A494YUH6_9BACL</name>
<dbReference type="EMBL" id="RBZN01000056">
    <property type="protein sequence ID" value="RKQ13778.1"/>
    <property type="molecule type" value="Genomic_DNA"/>
</dbReference>
<keyword evidence="2" id="KW-1185">Reference proteome</keyword>